<dbReference type="Pfam" id="PF13517">
    <property type="entry name" value="FG-GAP_3"/>
    <property type="match status" value="2"/>
</dbReference>
<dbReference type="AlphaFoldDB" id="A0A8A1V1N4"/>
<evidence type="ECO:0000313" key="3">
    <source>
        <dbReference type="EMBL" id="QST84375.1"/>
    </source>
</evidence>
<dbReference type="GeneID" id="66858933"/>
<keyword evidence="1 2" id="KW-0732">Signal</keyword>
<dbReference type="SUPFAM" id="SSF69318">
    <property type="entry name" value="Integrin alpha N-terminal domain"/>
    <property type="match status" value="1"/>
</dbReference>
<dbReference type="InterPro" id="IPR028994">
    <property type="entry name" value="Integrin_alpha_N"/>
</dbReference>
<dbReference type="RefSeq" id="WP_043978886.1">
    <property type="nucleotide sequence ID" value="NZ_CP048261.1"/>
</dbReference>
<reference evidence="3" key="3">
    <citation type="journal article" date="2021" name="bioRxiv">
        <title>Bilateral symmetry of linear streptomycete chromosomes.</title>
        <authorList>
            <person name="Algora-Gallardo L."/>
            <person name="Schniete J.K."/>
            <person name="Mark D.R."/>
            <person name="Hunter I.S."/>
            <person name="Herron P.R."/>
        </authorList>
    </citation>
    <scope>NUCLEOTIDE SEQUENCE</scope>
    <source>
        <strain evidence="3">ATCC 10970</strain>
    </source>
</reference>
<name>A0A8A1V1N4_STRR1</name>
<sequence length="747" mass="78496">MTLSPIPRRSGRLLSTAVAVGLAVTAGPLAVPASAAAPAAPAAFAAPASAASVGKLAPGSRIVSAGTTGYLSADPQGKVVWTRYADGSTTQLAQDKADYGFGTEHGTASDVVALGDDPVMGASKKITLRDMATGKSTFIDLTTYGYHYMGTVGSSVFAYKRVGKDEKDEEVHLLAAEGEQVTDRVVTGLPGHSNDFHLEAGGSGKAVVRCGRGYGEFFDYVVVDLATAKVVTGRSLASGYTAGAAVSAKHLAVSGSVLDPRAELETVELAGDGKRWSTALQGMVTPDVGLVGDWAVYGEKRKTAEYSRDPSVRAMPVGGGTDRKVLDHFESLTPTPDGALLMTGGTAEQGEGLYRISAGADGAPVAQLVASTGEPTKVTLTDAQVPAVADLSKGHWKPRWQLSRRNVEVTITLRHQASGAEREFTVRPGDAGPSHSGPGWVDFDWDGVFGDWLDKPAAPNGDYTWKFSAKPLNNLGPVLEKSGTFKVTRKPAPHDYTDNGTPDLLLRGSSTLSLMDTFRDGGKLKGTQSKEVGTGWGDYNQVTAVGDVAGASGGDIVARDKDGVLWLYLGKGDGTFSDRAKIGAGWEMYDRITGGGDIDGDGRGDLLARDSAGVLWFYKGTGDWRVPFAPRVKAGTGWNMYNEITSVGDVAGGPGGDLVARDPDGVLWLYLGYGNGTFADRVKIGAGWDAYPQMVGIGDANADGKADLFVTTKDRMTYVYHGTGDWRAPFAPRETTGIELWSWDTLS</sequence>
<accession>A0A8A1V1N4</accession>
<evidence type="ECO:0000313" key="4">
    <source>
        <dbReference type="Proteomes" id="UP000011074"/>
    </source>
</evidence>
<proteinExistence type="predicted"/>
<evidence type="ECO:0000256" key="1">
    <source>
        <dbReference type="ARBA" id="ARBA00022729"/>
    </source>
</evidence>
<organism evidence="3 4">
    <name type="scientific">Streptomyces rimosus subsp. rimosus (strain ATCC 10970 / DSM 40260 / JCM 4667 / NRRL 2234)</name>
    <dbReference type="NCBI Taxonomy" id="1265868"/>
    <lineage>
        <taxon>Bacteria</taxon>
        <taxon>Bacillati</taxon>
        <taxon>Actinomycetota</taxon>
        <taxon>Actinomycetes</taxon>
        <taxon>Kitasatosporales</taxon>
        <taxon>Streptomycetaceae</taxon>
        <taxon>Streptomyces</taxon>
    </lineage>
</organism>
<gene>
    <name evidence="3" type="ORF">SRIM_033160</name>
</gene>
<dbReference type="InterPro" id="IPR013517">
    <property type="entry name" value="FG-GAP"/>
</dbReference>
<reference evidence="3" key="2">
    <citation type="submission" date="2020-01" db="EMBL/GenBank/DDBJ databases">
        <authorList>
            <person name="Algora L."/>
            <person name="Schniete J.K."/>
            <person name="MacFadyen A."/>
            <person name="Hoskisson P.A."/>
            <person name="Hunter I.S."/>
            <person name="Herron P.R."/>
        </authorList>
    </citation>
    <scope>NUCLEOTIDE SEQUENCE</scope>
    <source>
        <strain evidence="3">ATCC 10970</strain>
    </source>
</reference>
<reference evidence="3" key="1">
    <citation type="submission" date="2012-12" db="EMBL/GenBank/DDBJ databases">
        <authorList>
            <person name="Pethick F.E."/>
            <person name="MacFadyen A.C."/>
            <person name="Tang Z."/>
            <person name="Sangal V."/>
            <person name="Tze-Tze L."/>
            <person name="Chu J."/>
            <person name="Guo M."/>
            <person name="Kirby R."/>
            <person name="Hoskisson P.A."/>
            <person name="Herron P.R."/>
            <person name="Hunter I.S."/>
        </authorList>
    </citation>
    <scope>NUCLEOTIDE SEQUENCE</scope>
    <source>
        <strain evidence="3">ATCC 10970</strain>
    </source>
</reference>
<dbReference type="Proteomes" id="UP000011074">
    <property type="component" value="Chromosome"/>
</dbReference>
<evidence type="ECO:0000256" key="2">
    <source>
        <dbReference type="SAM" id="SignalP"/>
    </source>
</evidence>
<feature type="signal peptide" evidence="2">
    <location>
        <begin position="1"/>
        <end position="35"/>
    </location>
</feature>
<protein>
    <submittedName>
        <fullName evidence="3">VCBS repeat-containing protein</fullName>
    </submittedName>
</protein>
<dbReference type="EMBL" id="CP048261">
    <property type="protein sequence ID" value="QST84375.1"/>
    <property type="molecule type" value="Genomic_DNA"/>
</dbReference>
<feature type="chain" id="PRO_5032537490" evidence="2">
    <location>
        <begin position="36"/>
        <end position="747"/>
    </location>
</feature>